<dbReference type="GO" id="GO:0005886">
    <property type="term" value="C:plasma membrane"/>
    <property type="evidence" value="ECO:0007669"/>
    <property type="project" value="UniProtKB-SubCell"/>
</dbReference>
<keyword evidence="5 11" id="KW-0067">ATP-binding</keyword>
<protein>
    <submittedName>
        <fullName evidence="11">Putative ABC transporter ATP-binding protein</fullName>
    </submittedName>
</protein>
<keyword evidence="6 8" id="KW-1133">Transmembrane helix</keyword>
<dbReference type="CDD" id="cd03254">
    <property type="entry name" value="ABCC_Glucan_exporter_like"/>
    <property type="match status" value="1"/>
</dbReference>
<dbReference type="PROSITE" id="PS00211">
    <property type="entry name" value="ABC_TRANSPORTER_1"/>
    <property type="match status" value="1"/>
</dbReference>
<feature type="transmembrane region" description="Helical" evidence="8">
    <location>
        <begin position="157"/>
        <end position="177"/>
    </location>
</feature>
<dbReference type="Gene3D" id="3.40.50.300">
    <property type="entry name" value="P-loop containing nucleotide triphosphate hydrolases"/>
    <property type="match status" value="1"/>
</dbReference>
<dbReference type="GO" id="GO:0016887">
    <property type="term" value="F:ATP hydrolysis activity"/>
    <property type="evidence" value="ECO:0007669"/>
    <property type="project" value="InterPro"/>
</dbReference>
<reference evidence="11 12" key="1">
    <citation type="submission" date="2019-02" db="EMBL/GenBank/DDBJ databases">
        <title>Deep-cultivation of Planctomycetes and their phenomic and genomic characterization uncovers novel biology.</title>
        <authorList>
            <person name="Wiegand S."/>
            <person name="Jogler M."/>
            <person name="Boedeker C."/>
            <person name="Pinto D."/>
            <person name="Vollmers J."/>
            <person name="Rivas-Marin E."/>
            <person name="Kohn T."/>
            <person name="Peeters S.H."/>
            <person name="Heuer A."/>
            <person name="Rast P."/>
            <person name="Oberbeckmann S."/>
            <person name="Bunk B."/>
            <person name="Jeske O."/>
            <person name="Meyerdierks A."/>
            <person name="Storesund J.E."/>
            <person name="Kallscheuer N."/>
            <person name="Luecker S."/>
            <person name="Lage O.M."/>
            <person name="Pohl T."/>
            <person name="Merkel B.J."/>
            <person name="Hornburger P."/>
            <person name="Mueller R.-W."/>
            <person name="Bruemmer F."/>
            <person name="Labrenz M."/>
            <person name="Spormann A.M."/>
            <person name="Op den Camp H."/>
            <person name="Overmann J."/>
            <person name="Amann R."/>
            <person name="Jetten M.S.M."/>
            <person name="Mascher T."/>
            <person name="Medema M.H."/>
            <person name="Devos D.P."/>
            <person name="Kaster A.-K."/>
            <person name="Ovreas L."/>
            <person name="Rohde M."/>
            <person name="Galperin M.Y."/>
            <person name="Jogler C."/>
        </authorList>
    </citation>
    <scope>NUCLEOTIDE SEQUENCE [LARGE SCALE GENOMIC DNA]</scope>
    <source>
        <strain evidence="11 12">ElP</strain>
    </source>
</reference>
<evidence type="ECO:0000256" key="8">
    <source>
        <dbReference type="SAM" id="Phobius"/>
    </source>
</evidence>
<dbReference type="GO" id="GO:0140359">
    <property type="term" value="F:ABC-type transporter activity"/>
    <property type="evidence" value="ECO:0007669"/>
    <property type="project" value="InterPro"/>
</dbReference>
<dbReference type="Pfam" id="PF00005">
    <property type="entry name" value="ABC_tran"/>
    <property type="match status" value="1"/>
</dbReference>
<dbReference type="InterPro" id="IPR039421">
    <property type="entry name" value="Type_1_exporter"/>
</dbReference>
<evidence type="ECO:0000256" key="6">
    <source>
        <dbReference type="ARBA" id="ARBA00022989"/>
    </source>
</evidence>
<dbReference type="InterPro" id="IPR011527">
    <property type="entry name" value="ABC1_TM_dom"/>
</dbReference>
<dbReference type="KEGG" id="tpla:ElP_41820"/>
<keyword evidence="7 8" id="KW-0472">Membrane</keyword>
<dbReference type="SUPFAM" id="SSF90123">
    <property type="entry name" value="ABC transporter transmembrane region"/>
    <property type="match status" value="1"/>
</dbReference>
<dbReference type="Pfam" id="PF00664">
    <property type="entry name" value="ABC_membrane"/>
    <property type="match status" value="1"/>
</dbReference>
<dbReference type="FunFam" id="3.40.50.300:FF:000287">
    <property type="entry name" value="Multidrug ABC transporter ATP-binding protein"/>
    <property type="match status" value="1"/>
</dbReference>
<dbReference type="OrthoDB" id="9762778at2"/>
<feature type="transmembrane region" description="Helical" evidence="8">
    <location>
        <begin position="58"/>
        <end position="79"/>
    </location>
</feature>
<evidence type="ECO:0000256" key="7">
    <source>
        <dbReference type="ARBA" id="ARBA00023136"/>
    </source>
</evidence>
<keyword evidence="2" id="KW-0813">Transport</keyword>
<organism evidence="11 12">
    <name type="scientific">Tautonia plasticadhaerens</name>
    <dbReference type="NCBI Taxonomy" id="2527974"/>
    <lineage>
        <taxon>Bacteria</taxon>
        <taxon>Pseudomonadati</taxon>
        <taxon>Planctomycetota</taxon>
        <taxon>Planctomycetia</taxon>
        <taxon>Isosphaerales</taxon>
        <taxon>Isosphaeraceae</taxon>
        <taxon>Tautonia</taxon>
    </lineage>
</organism>
<keyword evidence="12" id="KW-1185">Reference proteome</keyword>
<keyword evidence="4" id="KW-0547">Nucleotide-binding</keyword>
<dbReference type="PROSITE" id="PS51257">
    <property type="entry name" value="PROKAR_LIPOPROTEIN"/>
    <property type="match status" value="1"/>
</dbReference>
<keyword evidence="3 8" id="KW-0812">Transmembrane</keyword>
<dbReference type="RefSeq" id="WP_145272401.1">
    <property type="nucleotide sequence ID" value="NZ_CP036426.1"/>
</dbReference>
<sequence length="628" mass="67211">MSTARRIRCWLAPYRVRVALALGLTVTACLLTLAVPLLVRELVDRVVIGEDWRELPLLSGALLLVFAAQAGLNLANALIVGRVGLDVVRDLRHGIYERLQRLGLTYYDRTPTGAIISRMMDDVGAIQGFISGQTVTVLTDLGTTAAIGAVLLWQNGWLALVALTFVPLYLLAYRAFLPRIRANSTAIRSKMDRIFGHLKERIDGVQVIKVHAREQAEEEDFATMLGDAHGPRVREARLGAAFANLSGAISALGTASVFAAGAFEVLHGRMTPGGVVAASTLAGMLFGPIGRLADLAYVFEQAGASVDRLGEILDLRPDIVEPAEPIALGRVSGRVEFDRVGFGYAPGRPVVWDVRLRVEPGTKVALVGPTGCGKSTLLNLLMRFYDPTWGEIRLDGTPIRHVATDDLRRQIGVVLQDPVVFRASLAENIRYGNPGATDAQVEAAARAALVHDFAMELPEGYETLVGEGGRPLSQGQRQRLAIARALCVDPAIVVLDEATSSLDTASESAIQEALANLLRGRTAFIVAHRLTTIVDADLIVVMEGGLVVQKGTHDRLITEPNGLYRRLCARQFGLPEAPAMSGFGPAPARIEPARAIAGTPGVPASTLAREAGPLSIPLPDPIPADVRA</sequence>
<dbReference type="InterPro" id="IPR003439">
    <property type="entry name" value="ABC_transporter-like_ATP-bd"/>
</dbReference>
<dbReference type="PROSITE" id="PS50893">
    <property type="entry name" value="ABC_TRANSPORTER_2"/>
    <property type="match status" value="1"/>
</dbReference>
<accession>A0A518H5Z7</accession>
<dbReference type="CDD" id="cd07346">
    <property type="entry name" value="ABC_6TM_exporters"/>
    <property type="match status" value="1"/>
</dbReference>
<dbReference type="InterPro" id="IPR027417">
    <property type="entry name" value="P-loop_NTPase"/>
</dbReference>
<proteinExistence type="predicted"/>
<feature type="transmembrane region" description="Helical" evidence="8">
    <location>
        <begin position="128"/>
        <end position="151"/>
    </location>
</feature>
<dbReference type="GO" id="GO:0005524">
    <property type="term" value="F:ATP binding"/>
    <property type="evidence" value="ECO:0007669"/>
    <property type="project" value="UniProtKB-KW"/>
</dbReference>
<dbReference type="AlphaFoldDB" id="A0A518H5Z7"/>
<evidence type="ECO:0000259" key="10">
    <source>
        <dbReference type="PROSITE" id="PS50929"/>
    </source>
</evidence>
<name>A0A518H5Z7_9BACT</name>
<dbReference type="GO" id="GO:0034040">
    <property type="term" value="F:ATPase-coupled lipid transmembrane transporter activity"/>
    <property type="evidence" value="ECO:0007669"/>
    <property type="project" value="TreeGrafter"/>
</dbReference>
<feature type="transmembrane region" description="Helical" evidence="8">
    <location>
        <begin position="241"/>
        <end position="263"/>
    </location>
</feature>
<dbReference type="InterPro" id="IPR003593">
    <property type="entry name" value="AAA+_ATPase"/>
</dbReference>
<dbReference type="Proteomes" id="UP000317835">
    <property type="component" value="Chromosome"/>
</dbReference>
<dbReference type="InterPro" id="IPR036640">
    <property type="entry name" value="ABC1_TM_sf"/>
</dbReference>
<dbReference type="EMBL" id="CP036426">
    <property type="protein sequence ID" value="QDV36263.1"/>
    <property type="molecule type" value="Genomic_DNA"/>
</dbReference>
<evidence type="ECO:0000259" key="9">
    <source>
        <dbReference type="PROSITE" id="PS50893"/>
    </source>
</evidence>
<evidence type="ECO:0000256" key="2">
    <source>
        <dbReference type="ARBA" id="ARBA00022448"/>
    </source>
</evidence>
<comment type="subcellular location">
    <subcellularLocation>
        <location evidence="1">Cell membrane</location>
        <topology evidence="1">Multi-pass membrane protein</topology>
    </subcellularLocation>
</comment>
<evidence type="ECO:0000256" key="1">
    <source>
        <dbReference type="ARBA" id="ARBA00004651"/>
    </source>
</evidence>
<evidence type="ECO:0000256" key="5">
    <source>
        <dbReference type="ARBA" id="ARBA00022840"/>
    </source>
</evidence>
<dbReference type="SUPFAM" id="SSF52540">
    <property type="entry name" value="P-loop containing nucleoside triphosphate hydrolases"/>
    <property type="match status" value="1"/>
</dbReference>
<evidence type="ECO:0000256" key="3">
    <source>
        <dbReference type="ARBA" id="ARBA00022692"/>
    </source>
</evidence>
<dbReference type="PROSITE" id="PS50929">
    <property type="entry name" value="ABC_TM1F"/>
    <property type="match status" value="1"/>
</dbReference>
<dbReference type="PANTHER" id="PTHR24221:SF654">
    <property type="entry name" value="ATP-BINDING CASSETTE SUB-FAMILY B MEMBER 6"/>
    <property type="match status" value="1"/>
</dbReference>
<dbReference type="Gene3D" id="1.20.1560.10">
    <property type="entry name" value="ABC transporter type 1, transmembrane domain"/>
    <property type="match status" value="1"/>
</dbReference>
<feature type="domain" description="ABC transporter" evidence="9">
    <location>
        <begin position="335"/>
        <end position="569"/>
    </location>
</feature>
<dbReference type="InterPro" id="IPR017871">
    <property type="entry name" value="ABC_transporter-like_CS"/>
</dbReference>
<feature type="domain" description="ABC transmembrane type-1" evidence="10">
    <location>
        <begin position="19"/>
        <end position="301"/>
    </location>
</feature>
<evidence type="ECO:0000256" key="4">
    <source>
        <dbReference type="ARBA" id="ARBA00022741"/>
    </source>
</evidence>
<gene>
    <name evidence="11" type="ORF">ElP_41820</name>
</gene>
<dbReference type="SMART" id="SM00382">
    <property type="entry name" value="AAA"/>
    <property type="match status" value="1"/>
</dbReference>
<evidence type="ECO:0000313" key="11">
    <source>
        <dbReference type="EMBL" id="QDV36263.1"/>
    </source>
</evidence>
<dbReference type="PANTHER" id="PTHR24221">
    <property type="entry name" value="ATP-BINDING CASSETTE SUB-FAMILY B"/>
    <property type="match status" value="1"/>
</dbReference>
<evidence type="ECO:0000313" key="12">
    <source>
        <dbReference type="Proteomes" id="UP000317835"/>
    </source>
</evidence>